<keyword evidence="1" id="KW-0472">Membrane</keyword>
<name>A0A3P8F102_9TREM</name>
<feature type="transmembrane region" description="Helical" evidence="1">
    <location>
        <begin position="14"/>
        <end position="37"/>
    </location>
</feature>
<keyword evidence="3" id="KW-1185">Reference proteome</keyword>
<gene>
    <name evidence="2" type="ORF">SMRZ_LOCUS24403</name>
</gene>
<protein>
    <submittedName>
        <fullName evidence="2">Uncharacterized protein</fullName>
    </submittedName>
</protein>
<dbReference type="AlphaFoldDB" id="A0A3P8F102"/>
<dbReference type="EMBL" id="UZAI01020366">
    <property type="protein sequence ID" value="VDP51124.1"/>
    <property type="molecule type" value="Genomic_DNA"/>
</dbReference>
<evidence type="ECO:0000256" key="1">
    <source>
        <dbReference type="SAM" id="Phobius"/>
    </source>
</evidence>
<dbReference type="Proteomes" id="UP000277204">
    <property type="component" value="Unassembled WGS sequence"/>
</dbReference>
<proteinExistence type="predicted"/>
<evidence type="ECO:0000313" key="2">
    <source>
        <dbReference type="EMBL" id="VDP51124.1"/>
    </source>
</evidence>
<keyword evidence="1" id="KW-0812">Transmembrane</keyword>
<reference evidence="2 3" key="1">
    <citation type="submission" date="2018-11" db="EMBL/GenBank/DDBJ databases">
        <authorList>
            <consortium name="Pathogen Informatics"/>
        </authorList>
    </citation>
    <scope>NUCLEOTIDE SEQUENCE [LARGE SCALE GENOMIC DNA]</scope>
    <source>
        <strain evidence="2 3">Zambia</strain>
    </source>
</reference>
<keyword evidence="1" id="KW-1133">Transmembrane helix</keyword>
<sequence>MGSLPTTYLTGRNVARMFIIFLDQAACNTSHALLAALDREKINRRRKSYKQTTMFRVQF</sequence>
<accession>A0A3P8F102</accession>
<evidence type="ECO:0000313" key="3">
    <source>
        <dbReference type="Proteomes" id="UP000277204"/>
    </source>
</evidence>
<organism evidence="2 3">
    <name type="scientific">Schistosoma margrebowiei</name>
    <dbReference type="NCBI Taxonomy" id="48269"/>
    <lineage>
        <taxon>Eukaryota</taxon>
        <taxon>Metazoa</taxon>
        <taxon>Spiralia</taxon>
        <taxon>Lophotrochozoa</taxon>
        <taxon>Platyhelminthes</taxon>
        <taxon>Trematoda</taxon>
        <taxon>Digenea</taxon>
        <taxon>Strigeidida</taxon>
        <taxon>Schistosomatoidea</taxon>
        <taxon>Schistosomatidae</taxon>
        <taxon>Schistosoma</taxon>
    </lineage>
</organism>